<evidence type="ECO:0000313" key="5">
    <source>
        <dbReference type="EMBL" id="MTV32659.1"/>
    </source>
</evidence>
<sequence length="160" mass="17387">MKSIANAFLGRSRALKGFGPALLALSVLSGCSTLDQGTITRGYVFDDQTLSQVKIGAPAEQVLAVLGTPTTTSTVGGDAWYYISQRVEQPIPAMPAKVTNQRVYAVYFDKNKRLTRIANYGMEDGRVIDMTSRQTVAGGGENRLIQGMLKQISGLQYKMF</sequence>
<evidence type="ECO:0000256" key="2">
    <source>
        <dbReference type="ARBA" id="ARBA00023136"/>
    </source>
</evidence>
<keyword evidence="1" id="KW-0732">Signal</keyword>
<accession>A0A6N8DQB1</accession>
<dbReference type="GO" id="GO:1990063">
    <property type="term" value="C:Bam protein complex"/>
    <property type="evidence" value="ECO:0007669"/>
    <property type="project" value="TreeGrafter"/>
</dbReference>
<name>A0A6N8DQB1_RHOAC</name>
<evidence type="ECO:0000313" key="6">
    <source>
        <dbReference type="Proteomes" id="UP000439113"/>
    </source>
</evidence>
<keyword evidence="3" id="KW-0998">Cell outer membrane</keyword>
<dbReference type="PANTHER" id="PTHR37482">
    <property type="entry name" value="OUTER MEMBRANE PROTEIN ASSEMBLY FACTOR BAME"/>
    <property type="match status" value="1"/>
</dbReference>
<dbReference type="Gene3D" id="3.30.1450.10">
    <property type="match status" value="1"/>
</dbReference>
<proteinExistence type="predicted"/>
<evidence type="ECO:0000256" key="3">
    <source>
        <dbReference type="ARBA" id="ARBA00023237"/>
    </source>
</evidence>
<gene>
    <name evidence="5" type="primary">bamE</name>
    <name evidence="5" type="ORF">GJ654_16865</name>
</gene>
<evidence type="ECO:0000259" key="4">
    <source>
        <dbReference type="Pfam" id="PF04355"/>
    </source>
</evidence>
<evidence type="ECO:0000256" key="1">
    <source>
        <dbReference type="ARBA" id="ARBA00022729"/>
    </source>
</evidence>
<reference evidence="5 6" key="1">
    <citation type="submission" date="2019-11" db="EMBL/GenBank/DDBJ databases">
        <title>Whole-genome sequence of a Rhodoblastus acidophilus DSM 142.</title>
        <authorList>
            <person name="Kyndt J.A."/>
            <person name="Meyer T.E."/>
        </authorList>
    </citation>
    <scope>NUCLEOTIDE SEQUENCE [LARGE SCALE GENOMIC DNA]</scope>
    <source>
        <strain evidence="5 6">DSM 142</strain>
    </source>
</reference>
<dbReference type="GO" id="GO:0043165">
    <property type="term" value="P:Gram-negative-bacterium-type cell outer membrane assembly"/>
    <property type="evidence" value="ECO:0007669"/>
    <property type="project" value="TreeGrafter"/>
</dbReference>
<dbReference type="GO" id="GO:0051205">
    <property type="term" value="P:protein insertion into membrane"/>
    <property type="evidence" value="ECO:0007669"/>
    <property type="project" value="TreeGrafter"/>
</dbReference>
<comment type="caution">
    <text evidence="5">The sequence shown here is derived from an EMBL/GenBank/DDBJ whole genome shotgun (WGS) entry which is preliminary data.</text>
</comment>
<keyword evidence="2" id="KW-0472">Membrane</keyword>
<dbReference type="InterPro" id="IPR026592">
    <property type="entry name" value="BamE"/>
</dbReference>
<dbReference type="Pfam" id="PF04355">
    <property type="entry name" value="BamE"/>
    <property type="match status" value="1"/>
</dbReference>
<dbReference type="EMBL" id="WNKS01000019">
    <property type="protein sequence ID" value="MTV32659.1"/>
    <property type="molecule type" value="Genomic_DNA"/>
</dbReference>
<protein>
    <submittedName>
        <fullName evidence="5">Outer membrane protein assembly factor BamE</fullName>
    </submittedName>
</protein>
<dbReference type="Proteomes" id="UP000439113">
    <property type="component" value="Unassembled WGS sequence"/>
</dbReference>
<dbReference type="OrthoDB" id="9808313at2"/>
<dbReference type="GO" id="GO:0030674">
    <property type="term" value="F:protein-macromolecule adaptor activity"/>
    <property type="evidence" value="ECO:0007669"/>
    <property type="project" value="TreeGrafter"/>
</dbReference>
<feature type="domain" description="Outer membrane protein assembly factor BamE" evidence="4">
    <location>
        <begin position="42"/>
        <end position="117"/>
    </location>
</feature>
<dbReference type="PANTHER" id="PTHR37482:SF1">
    <property type="entry name" value="OUTER MEMBRANE PROTEIN ASSEMBLY FACTOR BAME"/>
    <property type="match status" value="1"/>
</dbReference>
<dbReference type="AlphaFoldDB" id="A0A6N8DQB1"/>
<dbReference type="RefSeq" id="WP_155447344.1">
    <property type="nucleotide sequence ID" value="NZ_JAOQNR010000018.1"/>
</dbReference>
<dbReference type="InterPro" id="IPR037873">
    <property type="entry name" value="BamE-like"/>
</dbReference>
<dbReference type="InterPro" id="IPR007450">
    <property type="entry name" value="BamE_dom"/>
</dbReference>
<dbReference type="PROSITE" id="PS51257">
    <property type="entry name" value="PROKAR_LIPOPROTEIN"/>
    <property type="match status" value="1"/>
</dbReference>
<organism evidence="5 6">
    <name type="scientific">Rhodoblastus acidophilus</name>
    <name type="common">Rhodopseudomonas acidophila</name>
    <dbReference type="NCBI Taxonomy" id="1074"/>
    <lineage>
        <taxon>Bacteria</taxon>
        <taxon>Pseudomonadati</taxon>
        <taxon>Pseudomonadota</taxon>
        <taxon>Alphaproteobacteria</taxon>
        <taxon>Hyphomicrobiales</taxon>
        <taxon>Rhodoblastaceae</taxon>
        <taxon>Rhodoblastus</taxon>
    </lineage>
</organism>